<evidence type="ECO:0000313" key="1">
    <source>
        <dbReference type="EMBL" id="MDT0270260.1"/>
    </source>
</evidence>
<keyword evidence="2" id="KW-1185">Reference proteome</keyword>
<evidence type="ECO:0000313" key="2">
    <source>
        <dbReference type="Proteomes" id="UP001183410"/>
    </source>
</evidence>
<dbReference type="Gene3D" id="6.10.140.1630">
    <property type="match status" value="1"/>
</dbReference>
<comment type="caution">
    <text evidence="1">The sequence shown here is derived from an EMBL/GenBank/DDBJ whole genome shotgun (WGS) entry which is preliminary data.</text>
</comment>
<reference evidence="2" key="1">
    <citation type="submission" date="2023-07" db="EMBL/GenBank/DDBJ databases">
        <title>30 novel species of actinomycetes from the DSMZ collection.</title>
        <authorList>
            <person name="Nouioui I."/>
        </authorList>
    </citation>
    <scope>NUCLEOTIDE SEQUENCE [LARGE SCALE GENOMIC DNA]</scope>
    <source>
        <strain evidence="2">DSM 44915</strain>
    </source>
</reference>
<sequence>MALGRYTEVARAANGDLIRAGRVAVLAAGTVDLVDLFADEAGEVPLSNPVATDLTGAWSAVAEAGLYDVAYPDGRIVRNVPILAPAGEAPEPGLSAGDISAVAPVTWDEETATIGVTTGTTAGTVAAGNHTHPGLTADQAAGTASVRTLGTGAQQAAAGSHSHGGLMTGSAMAVPDSEATDAAALLADFNALLAALRTRGIIT</sequence>
<organism evidence="1 2">
    <name type="scientific">Streptomyces chisholmiae</name>
    <dbReference type="NCBI Taxonomy" id="3075540"/>
    <lineage>
        <taxon>Bacteria</taxon>
        <taxon>Bacillati</taxon>
        <taxon>Actinomycetota</taxon>
        <taxon>Actinomycetes</taxon>
        <taxon>Kitasatosporales</taxon>
        <taxon>Streptomycetaceae</taxon>
        <taxon>Streptomyces</taxon>
    </lineage>
</organism>
<protein>
    <submittedName>
        <fullName evidence="1">Uncharacterized protein</fullName>
    </submittedName>
</protein>
<dbReference type="Proteomes" id="UP001183410">
    <property type="component" value="Unassembled WGS sequence"/>
</dbReference>
<name>A0ABU2JZ78_9ACTN</name>
<accession>A0ABU2JZ78</accession>
<dbReference type="RefSeq" id="WP_311670340.1">
    <property type="nucleotide sequence ID" value="NZ_JAVREO010000025.1"/>
</dbReference>
<proteinExistence type="predicted"/>
<dbReference type="EMBL" id="JAVREO010000025">
    <property type="protein sequence ID" value="MDT0270260.1"/>
    <property type="molecule type" value="Genomic_DNA"/>
</dbReference>
<gene>
    <name evidence="1" type="ORF">RM844_28715</name>
</gene>